<gene>
    <name evidence="1" type="ordered locus">MGMSRv2__0141</name>
</gene>
<dbReference type="HOGENOM" id="CLU_2826002_0_0_5"/>
<reference evidence="1 2" key="1">
    <citation type="journal article" date="2014" name="Genome Announc.">
        <title>Complete genome sequence of Magnetospirillum gryphiswaldense MSR-1.</title>
        <authorList>
            <person name="Wang X."/>
            <person name="Wang Q."/>
            <person name="Zhang W."/>
            <person name="Wang Y."/>
            <person name="Li L."/>
            <person name="Wen T."/>
            <person name="Zhang T."/>
            <person name="Zhang Y."/>
            <person name="Xu J."/>
            <person name="Hu J."/>
            <person name="Li S."/>
            <person name="Liu L."/>
            <person name="Liu J."/>
            <person name="Jiang W."/>
            <person name="Tian J."/>
            <person name="Li Y."/>
            <person name="Schuler D."/>
            <person name="Wang L."/>
            <person name="Li J."/>
        </authorList>
    </citation>
    <scope>NUCLEOTIDE SEQUENCE [LARGE SCALE GENOMIC DNA]</scope>
    <source>
        <strain evidence="2">DSM 6361 / JCM 21280 / NBRC 15271 / MSR-1</strain>
    </source>
</reference>
<dbReference type="AlphaFoldDB" id="V6EZA1"/>
<keyword evidence="2" id="KW-1185">Reference proteome</keyword>
<proteinExistence type="predicted"/>
<evidence type="ECO:0000313" key="1">
    <source>
        <dbReference type="EMBL" id="CDK97356.1"/>
    </source>
</evidence>
<dbReference type="Proteomes" id="UP000018922">
    <property type="component" value="Chromosome I"/>
</dbReference>
<protein>
    <submittedName>
        <fullName evidence="1">Uncharacterized protein</fullName>
    </submittedName>
</protein>
<dbReference type="KEGG" id="mgy:MGMSRv2__0141"/>
<name>V6EZA1_MAGGM</name>
<accession>V6EZA1</accession>
<sequence length="66" mass="7469">MPRTVTIAPSQKRNGKISTSESFYLIQFAREIAGYCPHSSVVVRYGHEVMEELTVSHAQEDNVLLF</sequence>
<evidence type="ECO:0000313" key="2">
    <source>
        <dbReference type="Proteomes" id="UP000018922"/>
    </source>
</evidence>
<organism evidence="1 2">
    <name type="scientific">Magnetospirillum gryphiswaldense (strain DSM 6361 / JCM 21280 / NBRC 15271 / MSR-1)</name>
    <dbReference type="NCBI Taxonomy" id="431944"/>
    <lineage>
        <taxon>Bacteria</taxon>
        <taxon>Pseudomonadati</taxon>
        <taxon>Pseudomonadota</taxon>
        <taxon>Alphaproteobacteria</taxon>
        <taxon>Rhodospirillales</taxon>
        <taxon>Rhodospirillaceae</taxon>
        <taxon>Magnetospirillum</taxon>
    </lineage>
</organism>
<dbReference type="EMBL" id="HG794546">
    <property type="protein sequence ID" value="CDK97356.1"/>
    <property type="molecule type" value="Genomic_DNA"/>
</dbReference>